<feature type="chain" id="PRO_5026815004" evidence="1">
    <location>
        <begin position="18"/>
        <end position="108"/>
    </location>
</feature>
<feature type="signal peptide" evidence="1">
    <location>
        <begin position="1"/>
        <end position="17"/>
    </location>
</feature>
<dbReference type="GeneID" id="115877770"/>
<accession>A0A6J2XGU5</accession>
<gene>
    <name evidence="3" type="primary">LOC115877770</name>
</gene>
<sequence length="108" mass="12319">MKFVIVLLASVLAVTMASQPHPCQCWPDWQPENDAQGWHCVPKSEKSFSCNVDPPPTCVCKDKGKDVSLPSGEINCLGQITKFDKDECEKTAEWESWYQKYPQYRAQH</sequence>
<dbReference type="KEGG" id="soy:115877770"/>
<dbReference type="AlphaFoldDB" id="A0A6J2XGU5"/>
<proteinExistence type="predicted"/>
<evidence type="ECO:0000256" key="1">
    <source>
        <dbReference type="SAM" id="SignalP"/>
    </source>
</evidence>
<dbReference type="RefSeq" id="XP_030749944.1">
    <property type="nucleotide sequence ID" value="XM_030894084.1"/>
</dbReference>
<evidence type="ECO:0000313" key="2">
    <source>
        <dbReference type="Proteomes" id="UP000504635"/>
    </source>
</evidence>
<reference evidence="3" key="1">
    <citation type="submission" date="2025-08" db="UniProtKB">
        <authorList>
            <consortium name="RefSeq"/>
        </authorList>
    </citation>
    <scope>IDENTIFICATION</scope>
    <source>
        <tissue evidence="3">Gonads</tissue>
    </source>
</reference>
<dbReference type="InParanoid" id="A0A6J2XGU5"/>
<protein>
    <submittedName>
        <fullName evidence="3">Uncharacterized protein LOC115877770</fullName>
    </submittedName>
</protein>
<organism evidence="2 3">
    <name type="scientific">Sitophilus oryzae</name>
    <name type="common">Rice weevil</name>
    <name type="synonym">Curculio oryzae</name>
    <dbReference type="NCBI Taxonomy" id="7048"/>
    <lineage>
        <taxon>Eukaryota</taxon>
        <taxon>Metazoa</taxon>
        <taxon>Ecdysozoa</taxon>
        <taxon>Arthropoda</taxon>
        <taxon>Hexapoda</taxon>
        <taxon>Insecta</taxon>
        <taxon>Pterygota</taxon>
        <taxon>Neoptera</taxon>
        <taxon>Endopterygota</taxon>
        <taxon>Coleoptera</taxon>
        <taxon>Polyphaga</taxon>
        <taxon>Cucujiformia</taxon>
        <taxon>Curculionidae</taxon>
        <taxon>Dryophthorinae</taxon>
        <taxon>Sitophilus</taxon>
    </lineage>
</organism>
<dbReference type="OrthoDB" id="6738994at2759"/>
<dbReference type="Proteomes" id="UP000504635">
    <property type="component" value="Unplaced"/>
</dbReference>
<name>A0A6J2XGU5_SITOR</name>
<evidence type="ECO:0000313" key="3">
    <source>
        <dbReference type="RefSeq" id="XP_030749944.1"/>
    </source>
</evidence>
<keyword evidence="1" id="KW-0732">Signal</keyword>
<keyword evidence="2" id="KW-1185">Reference proteome</keyword>